<dbReference type="EMBL" id="WNXC01000002">
    <property type="protein sequence ID" value="MBB2148960.1"/>
    <property type="molecule type" value="Genomic_DNA"/>
</dbReference>
<dbReference type="Proteomes" id="UP000636110">
    <property type="component" value="Unassembled WGS sequence"/>
</dbReference>
<evidence type="ECO:0000256" key="8">
    <source>
        <dbReference type="SAM" id="SignalP"/>
    </source>
</evidence>
<name>A0ABR6EUQ6_9SPHI</name>
<keyword evidence="2 7" id="KW-0813">Transport</keyword>
<dbReference type="InterPro" id="IPR023996">
    <property type="entry name" value="TonB-dep_OMP_SusC/RagA"/>
</dbReference>
<dbReference type="Gene3D" id="2.40.170.20">
    <property type="entry name" value="TonB-dependent receptor, beta-barrel domain"/>
    <property type="match status" value="1"/>
</dbReference>
<accession>A0ABR6EUQ6</accession>
<dbReference type="InterPro" id="IPR008969">
    <property type="entry name" value="CarboxyPept-like_regulatory"/>
</dbReference>
<evidence type="ECO:0000256" key="5">
    <source>
        <dbReference type="ARBA" id="ARBA00023136"/>
    </source>
</evidence>
<protein>
    <submittedName>
        <fullName evidence="10">SusC/RagA family TonB-linked outer membrane protein</fullName>
    </submittedName>
</protein>
<dbReference type="RefSeq" id="WP_182955760.1">
    <property type="nucleotide sequence ID" value="NZ_WNXC01000002.1"/>
</dbReference>
<evidence type="ECO:0000256" key="3">
    <source>
        <dbReference type="ARBA" id="ARBA00022452"/>
    </source>
</evidence>
<feature type="signal peptide" evidence="8">
    <location>
        <begin position="1"/>
        <end position="21"/>
    </location>
</feature>
<dbReference type="InterPro" id="IPR037066">
    <property type="entry name" value="Plug_dom_sf"/>
</dbReference>
<dbReference type="InterPro" id="IPR023997">
    <property type="entry name" value="TonB-dep_OMP_SusC/RagA_CS"/>
</dbReference>
<keyword evidence="6 7" id="KW-0998">Cell outer membrane</keyword>
<dbReference type="NCBIfam" id="TIGR04056">
    <property type="entry name" value="OMP_RagA_SusC"/>
    <property type="match status" value="1"/>
</dbReference>
<evidence type="ECO:0000256" key="4">
    <source>
        <dbReference type="ARBA" id="ARBA00022692"/>
    </source>
</evidence>
<dbReference type="NCBIfam" id="TIGR04057">
    <property type="entry name" value="SusC_RagA_signa"/>
    <property type="match status" value="1"/>
</dbReference>
<dbReference type="Pfam" id="PF07715">
    <property type="entry name" value="Plug"/>
    <property type="match status" value="1"/>
</dbReference>
<proteinExistence type="inferred from homology"/>
<evidence type="ECO:0000256" key="7">
    <source>
        <dbReference type="PROSITE-ProRule" id="PRU01360"/>
    </source>
</evidence>
<dbReference type="InterPro" id="IPR039426">
    <property type="entry name" value="TonB-dep_rcpt-like"/>
</dbReference>
<dbReference type="InterPro" id="IPR012910">
    <property type="entry name" value="Plug_dom"/>
</dbReference>
<keyword evidence="8" id="KW-0732">Signal</keyword>
<keyword evidence="3 7" id="KW-1134">Transmembrane beta strand</keyword>
<dbReference type="Gene3D" id="2.170.130.10">
    <property type="entry name" value="TonB-dependent receptor, plug domain"/>
    <property type="match status" value="1"/>
</dbReference>
<dbReference type="Gene3D" id="2.60.40.1120">
    <property type="entry name" value="Carboxypeptidase-like, regulatory domain"/>
    <property type="match status" value="1"/>
</dbReference>
<organism evidence="10 11">
    <name type="scientific">Pedobacter gandavensis</name>
    <dbReference type="NCBI Taxonomy" id="2679963"/>
    <lineage>
        <taxon>Bacteria</taxon>
        <taxon>Pseudomonadati</taxon>
        <taxon>Bacteroidota</taxon>
        <taxon>Sphingobacteriia</taxon>
        <taxon>Sphingobacteriales</taxon>
        <taxon>Sphingobacteriaceae</taxon>
        <taxon>Pedobacter</taxon>
    </lineage>
</organism>
<gene>
    <name evidence="10" type="ORF">GM920_08540</name>
</gene>
<feature type="domain" description="TonB-dependent receptor plug" evidence="9">
    <location>
        <begin position="133"/>
        <end position="228"/>
    </location>
</feature>
<sequence>MKKLTIYIVMAVLCLNFKVKAQESTLTLKGKIVNENKLPIAGANIKIKGKQLYSTTNKDGAFTIDKVGLGATLIITSIGYITKEVQNVQSSNLGELILESDNRELKEVEIVSTGYQNIPKERATGSFAQPIKEAFESRVSTDVLSKLNGITSGLVFNANTGNTNNGHLDINIRGRSTIKANDQPLIIVDNFPYSGDINNINPNDVASITVLKDAAASSVWGVKAGNGVIVITTKKGKVNQQLKVSLNSNLTIADKPNLFYNPNFLSSPDYIEIEKFLYDKGKYTTSLGDVVNHPVISPAVEIMANNGQLSSLDSLSAINDLKNIDVRNQNAKYFYIKPVSQQYAINLSGGTEKVSYYVSSGLDKSLQNLRGNDNQRITLSTLNTFRPLTNLELSAGFYYTQTIANSDNTLNSVLGQSSTYFPYIQYADLNNNPLAITRTYRNNYTTSAISKGFLDWTFVPLNELGLTENKSNTSDTRITTGLKYEFIKGLSLDVKYQYQKSLNEKRVYYNKDTYYARNLINMFSVLSDDLVIDHNVPVGGILNYLNGNTISQNFRAQLNFARTIGRHDFSVLTGYELSQSSTDIRGGSMYGYDDDVANYSSVNYNVYYDTNPTGGSNIPEGIAIGGTLERLRSVYAIGSYAFKQKYILTGSTRIDGSNYFGVATNQKSVPLWSVGGKWDVSAEKFYKLTWLPHLNLTMTYGYNGNLDRSTTGITTFYRMSNAKFTRLGYANVGNIGNPDLRWERIRQTKLGIDFASVDNRLSGSFEYYLKNGVDLIGSTLLAPNTGVMNFNGNFAEMKGKGFDLTLNSRNFIGKFGWQTSVLISHATDKVTKYDIEATNNQLVSSDGLNGRSIVPIVGKPVYSVFSLPWAGLDPENGDPLGFVNGIKSKDYTALNATELTDLKYNGSARPTFFGGLSNTFSYADLSLTINISFKFNYYFRKPSVSYTNLFQNSILGNADYSNRWKKPGDELNTNVPSVVYPQNSGRDNFYANSSILVEKGDHIRLQDIGLNYTFRKFKWSFIPVNDIQLYAYINNVGILWKATDSNLDPDFVPGTSTITIFPAPRSFSLGLKVNL</sequence>
<reference evidence="10 11" key="1">
    <citation type="submission" date="2019-11" db="EMBL/GenBank/DDBJ databases">
        <title>Description of Pedobacter sp. LMG 31462T.</title>
        <authorList>
            <person name="Carlier A."/>
            <person name="Qi S."/>
            <person name="Vandamme P."/>
        </authorList>
    </citation>
    <scope>NUCLEOTIDE SEQUENCE [LARGE SCALE GENOMIC DNA]</scope>
    <source>
        <strain evidence="10 11">LMG 31462</strain>
    </source>
</reference>
<dbReference type="InterPro" id="IPR036942">
    <property type="entry name" value="Beta-barrel_TonB_sf"/>
</dbReference>
<evidence type="ECO:0000313" key="10">
    <source>
        <dbReference type="EMBL" id="MBB2148960.1"/>
    </source>
</evidence>
<evidence type="ECO:0000259" key="9">
    <source>
        <dbReference type="Pfam" id="PF07715"/>
    </source>
</evidence>
<feature type="chain" id="PRO_5045792370" evidence="8">
    <location>
        <begin position="22"/>
        <end position="1075"/>
    </location>
</feature>
<dbReference type="SUPFAM" id="SSF56935">
    <property type="entry name" value="Porins"/>
    <property type="match status" value="1"/>
</dbReference>
<comment type="subcellular location">
    <subcellularLocation>
        <location evidence="1 7">Cell outer membrane</location>
        <topology evidence="1 7">Multi-pass membrane protein</topology>
    </subcellularLocation>
</comment>
<evidence type="ECO:0000256" key="2">
    <source>
        <dbReference type="ARBA" id="ARBA00022448"/>
    </source>
</evidence>
<keyword evidence="4 7" id="KW-0812">Transmembrane</keyword>
<evidence type="ECO:0000256" key="1">
    <source>
        <dbReference type="ARBA" id="ARBA00004571"/>
    </source>
</evidence>
<evidence type="ECO:0000256" key="6">
    <source>
        <dbReference type="ARBA" id="ARBA00023237"/>
    </source>
</evidence>
<evidence type="ECO:0000313" key="11">
    <source>
        <dbReference type="Proteomes" id="UP000636110"/>
    </source>
</evidence>
<keyword evidence="11" id="KW-1185">Reference proteome</keyword>
<comment type="caution">
    <text evidence="10">The sequence shown here is derived from an EMBL/GenBank/DDBJ whole genome shotgun (WGS) entry which is preliminary data.</text>
</comment>
<dbReference type="Pfam" id="PF13715">
    <property type="entry name" value="CarbopepD_reg_2"/>
    <property type="match status" value="1"/>
</dbReference>
<dbReference type="SUPFAM" id="SSF49464">
    <property type="entry name" value="Carboxypeptidase regulatory domain-like"/>
    <property type="match status" value="1"/>
</dbReference>
<keyword evidence="5 7" id="KW-0472">Membrane</keyword>
<dbReference type="PROSITE" id="PS52016">
    <property type="entry name" value="TONB_DEPENDENT_REC_3"/>
    <property type="match status" value="1"/>
</dbReference>
<comment type="similarity">
    <text evidence="7">Belongs to the TonB-dependent receptor family.</text>
</comment>